<dbReference type="PANTHER" id="PTHR43805">
    <property type="entry name" value="GLYCEROPHOSPHORYL DIESTER PHOSPHODIESTERASE"/>
    <property type="match status" value="1"/>
</dbReference>
<evidence type="ECO:0000313" key="3">
    <source>
        <dbReference type="Proteomes" id="UP000623467"/>
    </source>
</evidence>
<dbReference type="Pfam" id="PF03009">
    <property type="entry name" value="GDPD"/>
    <property type="match status" value="2"/>
</dbReference>
<dbReference type="GO" id="GO:0006629">
    <property type="term" value="P:lipid metabolic process"/>
    <property type="evidence" value="ECO:0007669"/>
    <property type="project" value="InterPro"/>
</dbReference>
<accession>A0A8H6Y7N0</accession>
<protein>
    <submittedName>
        <fullName evidence="2">GP-PDE domain-containing protein</fullName>
    </submittedName>
</protein>
<dbReference type="Proteomes" id="UP000623467">
    <property type="component" value="Unassembled WGS sequence"/>
</dbReference>
<reference evidence="2" key="1">
    <citation type="submission" date="2020-05" db="EMBL/GenBank/DDBJ databases">
        <title>Mycena genomes resolve the evolution of fungal bioluminescence.</title>
        <authorList>
            <person name="Tsai I.J."/>
        </authorList>
    </citation>
    <scope>NUCLEOTIDE SEQUENCE</scope>
    <source>
        <strain evidence="2">160909Yilan</strain>
    </source>
</reference>
<sequence>MLRSRPIRRIFLRFFPSPPSVNTLRRGIMTPARNLPDCWGHRGASSRFPENTIASFEAAIRDGAEGIESGIACRALLSVFVTPVQTFMCLPIMSSLCSTTQAQLGRTTNSAGKIRERNWYGADGMENVRTTQEPHQPIPTFAESIALLMRPENQHANFNVDVKVQNTPSRLFALMHETISSYPDWETLLAPRILLGLWHPSFLEPAKEQLPYCRRSYIGNSPAIARKYFWNDCEVFSIAFAALTSADGQRFRQECKAGGKKIMVWTVNEPNQMMEAVRWEVDVILTDVTRTWLDLRSALHSDYEKIAARYSRFFLWTSIRFYPPVRFIRAVVNREHLESVAGPFDKFKISPVQVTLAYMMAWWLGVKL</sequence>
<dbReference type="OrthoDB" id="1058301at2759"/>
<evidence type="ECO:0000259" key="1">
    <source>
        <dbReference type="PROSITE" id="PS51704"/>
    </source>
</evidence>
<dbReference type="GO" id="GO:0008081">
    <property type="term" value="F:phosphoric diester hydrolase activity"/>
    <property type="evidence" value="ECO:0007669"/>
    <property type="project" value="InterPro"/>
</dbReference>
<evidence type="ECO:0000313" key="2">
    <source>
        <dbReference type="EMBL" id="KAF7355788.1"/>
    </source>
</evidence>
<dbReference type="InterPro" id="IPR017946">
    <property type="entry name" value="PLC-like_Pdiesterase_TIM-brl"/>
</dbReference>
<name>A0A8H6Y7N0_9AGAR</name>
<organism evidence="2 3">
    <name type="scientific">Mycena sanguinolenta</name>
    <dbReference type="NCBI Taxonomy" id="230812"/>
    <lineage>
        <taxon>Eukaryota</taxon>
        <taxon>Fungi</taxon>
        <taxon>Dikarya</taxon>
        <taxon>Basidiomycota</taxon>
        <taxon>Agaricomycotina</taxon>
        <taxon>Agaricomycetes</taxon>
        <taxon>Agaricomycetidae</taxon>
        <taxon>Agaricales</taxon>
        <taxon>Marasmiineae</taxon>
        <taxon>Mycenaceae</taxon>
        <taxon>Mycena</taxon>
    </lineage>
</organism>
<feature type="domain" description="GP-PDE" evidence="1">
    <location>
        <begin position="36"/>
        <end position="296"/>
    </location>
</feature>
<dbReference type="SUPFAM" id="SSF51695">
    <property type="entry name" value="PLC-like phosphodiesterases"/>
    <property type="match status" value="1"/>
</dbReference>
<gene>
    <name evidence="2" type="ORF">MSAN_01497000</name>
</gene>
<dbReference type="InterPro" id="IPR030395">
    <property type="entry name" value="GP_PDE_dom"/>
</dbReference>
<dbReference type="PROSITE" id="PS51704">
    <property type="entry name" value="GP_PDE"/>
    <property type="match status" value="1"/>
</dbReference>
<keyword evidence="3" id="KW-1185">Reference proteome</keyword>
<dbReference type="PANTHER" id="PTHR43805:SF1">
    <property type="entry name" value="GP-PDE DOMAIN-CONTAINING PROTEIN"/>
    <property type="match status" value="1"/>
</dbReference>
<comment type="caution">
    <text evidence="2">The sequence shown here is derived from an EMBL/GenBank/DDBJ whole genome shotgun (WGS) entry which is preliminary data.</text>
</comment>
<dbReference type="Gene3D" id="3.20.20.190">
    <property type="entry name" value="Phosphatidylinositol (PI) phosphodiesterase"/>
    <property type="match status" value="2"/>
</dbReference>
<dbReference type="AlphaFoldDB" id="A0A8H6Y7N0"/>
<proteinExistence type="predicted"/>
<dbReference type="EMBL" id="JACAZH010000011">
    <property type="protein sequence ID" value="KAF7355788.1"/>
    <property type="molecule type" value="Genomic_DNA"/>
</dbReference>